<dbReference type="Proteomes" id="UP000310066">
    <property type="component" value="Unassembled WGS sequence"/>
</dbReference>
<dbReference type="GO" id="GO:0003735">
    <property type="term" value="F:structural constituent of ribosome"/>
    <property type="evidence" value="ECO:0007669"/>
    <property type="project" value="TreeGrafter"/>
</dbReference>
<evidence type="ECO:0000259" key="19">
    <source>
        <dbReference type="PROSITE" id="PS50011"/>
    </source>
</evidence>
<dbReference type="InterPro" id="IPR000719">
    <property type="entry name" value="Prot_kinase_dom"/>
</dbReference>
<feature type="compositionally biased region" description="Basic and acidic residues" evidence="18">
    <location>
        <begin position="1058"/>
        <end position="1071"/>
    </location>
</feature>
<keyword evidence="8" id="KW-0418">Kinase</keyword>
<dbReference type="PROSITE" id="PS00108">
    <property type="entry name" value="PROTEIN_KINASE_ST"/>
    <property type="match status" value="1"/>
</dbReference>
<feature type="region of interest" description="Disordered" evidence="18">
    <location>
        <begin position="913"/>
        <end position="935"/>
    </location>
</feature>
<reference evidence="20 21" key="1">
    <citation type="submission" date="2017-03" db="EMBL/GenBank/DDBJ databases">
        <title>Genomes of endolithic fungi from Antarctica.</title>
        <authorList>
            <person name="Coleine C."/>
            <person name="Masonjones S."/>
            <person name="Stajich J.E."/>
        </authorList>
    </citation>
    <scope>NUCLEOTIDE SEQUENCE [LARGE SCALE GENOMIC DNA]</scope>
    <source>
        <strain evidence="20 21">CCFEE 5311</strain>
    </source>
</reference>
<feature type="binding site" evidence="17">
    <location>
        <position position="38"/>
    </location>
    <ligand>
        <name>ATP</name>
        <dbReference type="ChEBI" id="CHEBI:30616"/>
    </ligand>
</feature>
<dbReference type="PANTHER" id="PTHR13184">
    <property type="entry name" value="37S RIBOSOMAL PROTEIN S22"/>
    <property type="match status" value="1"/>
</dbReference>
<gene>
    <name evidence="20" type="ORF">B0A54_16828</name>
</gene>
<dbReference type="InterPro" id="IPR017441">
    <property type="entry name" value="Protein_kinase_ATP_BS"/>
</dbReference>
<dbReference type="FunFam" id="3.30.200.20:FF:000538">
    <property type="entry name" value="Putative Casein kinase I"/>
    <property type="match status" value="1"/>
</dbReference>
<dbReference type="EC" id="2.7.11.1" evidence="3"/>
<dbReference type="GO" id="GO:0008168">
    <property type="term" value="F:methyltransferase activity"/>
    <property type="evidence" value="ECO:0007669"/>
    <property type="project" value="InterPro"/>
</dbReference>
<dbReference type="FunFam" id="1.10.510.10:FF:000159">
    <property type="entry name" value="Casein kinase I hhp1"/>
    <property type="match status" value="1"/>
</dbReference>
<feature type="domain" description="Protein kinase" evidence="19">
    <location>
        <begin position="9"/>
        <end position="278"/>
    </location>
</feature>
<dbReference type="PROSITE" id="PS00107">
    <property type="entry name" value="PROTEIN_KINASE_ATP"/>
    <property type="match status" value="1"/>
</dbReference>
<evidence type="ECO:0000313" key="21">
    <source>
        <dbReference type="Proteomes" id="UP000310066"/>
    </source>
</evidence>
<feature type="region of interest" description="Disordered" evidence="18">
    <location>
        <begin position="1040"/>
        <end position="1071"/>
    </location>
</feature>
<keyword evidence="7 17" id="KW-0547">Nucleotide-binding</keyword>
<dbReference type="GO" id="GO:0005524">
    <property type="term" value="F:ATP binding"/>
    <property type="evidence" value="ECO:0007669"/>
    <property type="project" value="UniProtKB-UniRule"/>
</dbReference>
<evidence type="ECO:0000256" key="7">
    <source>
        <dbReference type="ARBA" id="ARBA00022741"/>
    </source>
</evidence>
<keyword evidence="9 17" id="KW-0067">ATP-binding</keyword>
<dbReference type="PANTHER" id="PTHR13184:SF5">
    <property type="entry name" value="METHYLTRANSFERASE-LIKE PROTEIN 17, MITOCHONDRIAL"/>
    <property type="match status" value="1"/>
</dbReference>
<evidence type="ECO:0000256" key="14">
    <source>
        <dbReference type="ARBA" id="ARBA00045681"/>
    </source>
</evidence>
<dbReference type="Pfam" id="PF09243">
    <property type="entry name" value="Rsm22"/>
    <property type="match status" value="1"/>
</dbReference>
<dbReference type="InterPro" id="IPR008271">
    <property type="entry name" value="Ser/Thr_kinase_AS"/>
</dbReference>
<dbReference type="SUPFAM" id="SSF56112">
    <property type="entry name" value="Protein kinase-like (PK-like)"/>
    <property type="match status" value="1"/>
</dbReference>
<organism evidence="20 21">
    <name type="scientific">Friedmanniomyces endolithicus</name>
    <dbReference type="NCBI Taxonomy" id="329885"/>
    <lineage>
        <taxon>Eukaryota</taxon>
        <taxon>Fungi</taxon>
        <taxon>Dikarya</taxon>
        <taxon>Ascomycota</taxon>
        <taxon>Pezizomycotina</taxon>
        <taxon>Dothideomycetes</taxon>
        <taxon>Dothideomycetidae</taxon>
        <taxon>Mycosphaerellales</taxon>
        <taxon>Teratosphaeriaceae</taxon>
        <taxon>Friedmanniomyces</taxon>
    </lineage>
</organism>
<evidence type="ECO:0000256" key="16">
    <source>
        <dbReference type="ARBA" id="ARBA00048679"/>
    </source>
</evidence>
<dbReference type="GO" id="GO:0046872">
    <property type="term" value="F:metal ion binding"/>
    <property type="evidence" value="ECO:0007669"/>
    <property type="project" value="UniProtKB-KW"/>
</dbReference>
<evidence type="ECO:0000256" key="2">
    <source>
        <dbReference type="ARBA" id="ARBA00005926"/>
    </source>
</evidence>
<evidence type="ECO:0000256" key="1">
    <source>
        <dbReference type="ARBA" id="ARBA00004173"/>
    </source>
</evidence>
<dbReference type="CDD" id="cd14125">
    <property type="entry name" value="STKc_CK1_delta_epsilon"/>
    <property type="match status" value="1"/>
</dbReference>
<keyword evidence="5" id="KW-0808">Transferase</keyword>
<dbReference type="InterPro" id="IPR015324">
    <property type="entry name" value="Ribosomal_Rsm22-like"/>
</dbReference>
<dbReference type="InterPro" id="IPR011009">
    <property type="entry name" value="Kinase-like_dom_sf"/>
</dbReference>
<evidence type="ECO:0000256" key="13">
    <source>
        <dbReference type="ARBA" id="ARBA00023128"/>
    </source>
</evidence>
<evidence type="ECO:0000256" key="10">
    <source>
        <dbReference type="ARBA" id="ARBA00022946"/>
    </source>
</evidence>
<dbReference type="OrthoDB" id="421327at2759"/>
<feature type="compositionally biased region" description="Basic and acidic residues" evidence="18">
    <location>
        <begin position="913"/>
        <end position="925"/>
    </location>
</feature>
<evidence type="ECO:0000256" key="12">
    <source>
        <dbReference type="ARBA" id="ARBA00023014"/>
    </source>
</evidence>
<dbReference type="EMBL" id="NAJP01000140">
    <property type="protein sequence ID" value="TKA26377.1"/>
    <property type="molecule type" value="Genomic_DNA"/>
</dbReference>
<dbReference type="GO" id="GO:0051536">
    <property type="term" value="F:iron-sulfur cluster binding"/>
    <property type="evidence" value="ECO:0007669"/>
    <property type="project" value="UniProtKB-KW"/>
</dbReference>
<feature type="region of interest" description="Disordered" evidence="18">
    <location>
        <begin position="305"/>
        <end position="347"/>
    </location>
</feature>
<comment type="caution">
    <text evidence="20">The sequence shown here is derived from an EMBL/GenBank/DDBJ whole genome shotgun (WGS) entry which is preliminary data.</text>
</comment>
<dbReference type="Gene3D" id="1.10.510.10">
    <property type="entry name" value="Transferase(Phosphotransferase) domain 1"/>
    <property type="match status" value="1"/>
</dbReference>
<dbReference type="STRING" id="329885.A0A4U0TVT5"/>
<evidence type="ECO:0000256" key="3">
    <source>
        <dbReference type="ARBA" id="ARBA00012513"/>
    </source>
</evidence>
<name>A0A4U0TVT5_9PEZI</name>
<dbReference type="Pfam" id="PF00069">
    <property type="entry name" value="Pkinase"/>
    <property type="match status" value="1"/>
</dbReference>
<comment type="similarity">
    <text evidence="2">Belongs to the protein kinase superfamily. CK1 Ser/Thr protein kinase family. Casein kinase I subfamily.</text>
</comment>
<dbReference type="InterPro" id="IPR052571">
    <property type="entry name" value="Mt_RNA_Methyltransferase"/>
</dbReference>
<keyword evidence="10" id="KW-0809">Transit peptide</keyword>
<accession>A0A4U0TVT5</accession>
<protein>
    <recommendedName>
        <fullName evidence="3">non-specific serine/threonine protein kinase</fullName>
        <ecNumber evidence="3">2.7.11.1</ecNumber>
    </recommendedName>
</protein>
<dbReference type="AlphaFoldDB" id="A0A4U0TVT5"/>
<sequence length="1131" mass="124878">MDLRVGNKYRIGRKIGSGSFGDIYLGTNIISGEEIAIKLESVKAKHPQLEYEARVYKSLAGGVGIPFVRWFGTECDYNAMVLDLLGPSLEDLFNFCNRKFSLKTVLLLADQLISRIEYIHAKSFIHRDIKPDNFLMGIGKRGNQVNVIDFGLAKKYRDPKTHFHIPYRENKNLTGTARYASINTHLGVEQSRRDDMESLGYVMLYFCRGSLPWQGLKAATKKQKYDRIMEKKMTTPTEVLCRGFPNEFAIYLNYTRSLRFDDKPDYSYLRKIFRDLFVREGFQYDYVFDWTVYKYQKNAQAIATQNPASAADDSEEKGGRSTNKATAGQAATGFTKERRAVNSKTEGTGITSPVAWLPRSKVGWGVARSRREVEQDVDWDIVQDGEAGDAGGRGGDGNGDLRRTEVLRGQEEVVEDEEEVYGKGLRGGRRLEEAHGTGVLRMADDGALEEIEFEDEGARKSKKKKGKRKGREEALVVEMEDGHEGLGGDRGQLAVDDEMGEASAEHESDPTQRTHPLTTANRFGTLPSTIQLPKTAFVDPATVLLSGLSNTHLSESAHRIFGGVGLPYSTSTPTIGKTMQQKPIALDAYHERMSDMDGDVYMAALMPGIFASVTSVLTETRKRLGTAWAEDMVRKAADNKLRILDAGGGGAGVLAVREVLRAEWERMHEDDATDSPMGLAEADGKLGGAGATPPLGHATVLTGSDVLRKRASQLLESTTFIPRLPDYVHAESAAGQKGKFDIIIAPHTLWPLREDYIRRGHTQNLWSLLKADGGVLLLLEKGVARGFELVASARELLLETRISSPEARVRSLDIHEPFPEKSDVDWEGDRSSLDPEPLTKSKDQGMIIAPCTNHSGCPMYVQKGVVKGRPDICHFEQRYVRPGFLQKILGARDKNFEDVKFSYIAVMRGKDLRETTEESAEDHLSGTDPTPANGLVQGKPATDAAFAGYEDVDPSINDAKPDLPHRPPPSSLTLPRAILPPLKRRGHVILDLCTPSGTLERWTVPRSFSRQAFRDARKSSWGDLWALGAKTRVLRTVRKNKHDKGDDGGALTVKGRVKGGEGKKGGKRVARDGEGIGVDEYGRLVVVEGEAGTMPVGSAGKARTGRKVKGVRDKRDKKGEGNGRKKYQVAE</sequence>
<evidence type="ECO:0000256" key="18">
    <source>
        <dbReference type="SAM" id="MobiDB-lite"/>
    </source>
</evidence>
<feature type="compositionally biased region" description="Basic residues" evidence="18">
    <location>
        <begin position="460"/>
        <end position="469"/>
    </location>
</feature>
<comment type="subcellular location">
    <subcellularLocation>
        <location evidence="1">Mitochondrion</location>
    </subcellularLocation>
</comment>
<keyword evidence="12" id="KW-0411">Iron-sulfur</keyword>
<evidence type="ECO:0000256" key="6">
    <source>
        <dbReference type="ARBA" id="ARBA00022723"/>
    </source>
</evidence>
<evidence type="ECO:0000256" key="4">
    <source>
        <dbReference type="ARBA" id="ARBA00022527"/>
    </source>
</evidence>
<evidence type="ECO:0000256" key="11">
    <source>
        <dbReference type="ARBA" id="ARBA00023004"/>
    </source>
</evidence>
<keyword evidence="4" id="KW-0723">Serine/threonine-protein kinase</keyword>
<comment type="function">
    <text evidence="14">Mitochondrial ribosome (mitoribosome) assembly factor. Binds at the interface of the head and body domains of the mitochondrial small ribosomal subunit (mt-SSU), occluding the mRNA channel and preventing compaction of the head domain towards the body. Probable inactive methyltransferase: retains the characteristic folding and ability to bind S-adenosyl-L-methionine, but it probably lost its methyltransferase activity.</text>
</comment>
<proteinExistence type="inferred from homology"/>
<dbReference type="GO" id="GO:0004674">
    <property type="term" value="F:protein serine/threonine kinase activity"/>
    <property type="evidence" value="ECO:0007669"/>
    <property type="project" value="UniProtKB-KW"/>
</dbReference>
<comment type="catalytic activity">
    <reaction evidence="16">
        <text>L-seryl-[protein] + ATP = O-phospho-L-seryl-[protein] + ADP + H(+)</text>
        <dbReference type="Rhea" id="RHEA:17989"/>
        <dbReference type="Rhea" id="RHEA-COMP:9863"/>
        <dbReference type="Rhea" id="RHEA-COMP:11604"/>
        <dbReference type="ChEBI" id="CHEBI:15378"/>
        <dbReference type="ChEBI" id="CHEBI:29999"/>
        <dbReference type="ChEBI" id="CHEBI:30616"/>
        <dbReference type="ChEBI" id="CHEBI:83421"/>
        <dbReference type="ChEBI" id="CHEBI:456216"/>
        <dbReference type="EC" id="2.7.11.1"/>
    </reaction>
</comment>
<evidence type="ECO:0000256" key="8">
    <source>
        <dbReference type="ARBA" id="ARBA00022777"/>
    </source>
</evidence>
<feature type="region of interest" description="Disordered" evidence="18">
    <location>
        <begin position="497"/>
        <end position="520"/>
    </location>
</feature>
<keyword evidence="6" id="KW-0479">Metal-binding</keyword>
<feature type="region of interest" description="Disordered" evidence="18">
    <location>
        <begin position="455"/>
        <end position="474"/>
    </location>
</feature>
<dbReference type="SMART" id="SM00220">
    <property type="entry name" value="S_TKc"/>
    <property type="match status" value="1"/>
</dbReference>
<feature type="region of interest" description="Disordered" evidence="18">
    <location>
        <begin position="1092"/>
        <end position="1131"/>
    </location>
</feature>
<evidence type="ECO:0000256" key="9">
    <source>
        <dbReference type="ARBA" id="ARBA00022840"/>
    </source>
</evidence>
<feature type="compositionally biased region" description="Basic and acidic residues" evidence="18">
    <location>
        <begin position="1110"/>
        <end position="1123"/>
    </location>
</feature>
<evidence type="ECO:0000256" key="17">
    <source>
        <dbReference type="PROSITE-ProRule" id="PRU10141"/>
    </source>
</evidence>
<feature type="region of interest" description="Disordered" evidence="18">
    <location>
        <begin position="820"/>
        <end position="841"/>
    </location>
</feature>
<comment type="catalytic activity">
    <reaction evidence="15">
        <text>L-threonyl-[protein] + ATP = O-phospho-L-threonyl-[protein] + ADP + H(+)</text>
        <dbReference type="Rhea" id="RHEA:46608"/>
        <dbReference type="Rhea" id="RHEA-COMP:11060"/>
        <dbReference type="Rhea" id="RHEA-COMP:11605"/>
        <dbReference type="ChEBI" id="CHEBI:15378"/>
        <dbReference type="ChEBI" id="CHEBI:30013"/>
        <dbReference type="ChEBI" id="CHEBI:30616"/>
        <dbReference type="ChEBI" id="CHEBI:61977"/>
        <dbReference type="ChEBI" id="CHEBI:456216"/>
        <dbReference type="EC" id="2.7.11.1"/>
    </reaction>
</comment>
<evidence type="ECO:0000313" key="20">
    <source>
        <dbReference type="EMBL" id="TKA26377.1"/>
    </source>
</evidence>
<keyword evidence="11" id="KW-0408">Iron</keyword>
<dbReference type="PROSITE" id="PS50011">
    <property type="entry name" value="PROTEIN_KINASE_DOM"/>
    <property type="match status" value="1"/>
</dbReference>
<feature type="compositionally biased region" description="Basic and acidic residues" evidence="18">
    <location>
        <begin position="503"/>
        <end position="512"/>
    </location>
</feature>
<keyword evidence="13" id="KW-0496">Mitochondrion</keyword>
<dbReference type="GO" id="GO:0005763">
    <property type="term" value="C:mitochondrial small ribosomal subunit"/>
    <property type="evidence" value="ECO:0007669"/>
    <property type="project" value="TreeGrafter"/>
</dbReference>
<evidence type="ECO:0000256" key="5">
    <source>
        <dbReference type="ARBA" id="ARBA00022679"/>
    </source>
</evidence>
<evidence type="ECO:0000256" key="15">
    <source>
        <dbReference type="ARBA" id="ARBA00047899"/>
    </source>
</evidence>
<dbReference type="GO" id="GO:0006412">
    <property type="term" value="P:translation"/>
    <property type="evidence" value="ECO:0007669"/>
    <property type="project" value="InterPro"/>
</dbReference>